<dbReference type="InterPro" id="IPR019956">
    <property type="entry name" value="Ubiquitin_dom"/>
</dbReference>
<dbReference type="InParanoid" id="D2VEA1"/>
<protein>
    <submittedName>
        <fullName evidence="2">Predicted protein</fullName>
    </submittedName>
</protein>
<dbReference type="Proteomes" id="UP000006671">
    <property type="component" value="Unassembled WGS sequence"/>
</dbReference>
<evidence type="ECO:0000259" key="1">
    <source>
        <dbReference type="PROSITE" id="PS50053"/>
    </source>
</evidence>
<organism evidence="3">
    <name type="scientific">Naegleria gruberi</name>
    <name type="common">Amoeba</name>
    <dbReference type="NCBI Taxonomy" id="5762"/>
    <lineage>
        <taxon>Eukaryota</taxon>
        <taxon>Discoba</taxon>
        <taxon>Heterolobosea</taxon>
        <taxon>Tetramitia</taxon>
        <taxon>Eutetramitia</taxon>
        <taxon>Vahlkampfiidae</taxon>
        <taxon>Naegleria</taxon>
    </lineage>
</organism>
<dbReference type="Pfam" id="PF00240">
    <property type="entry name" value="ubiquitin"/>
    <property type="match status" value="1"/>
</dbReference>
<dbReference type="RefSeq" id="XP_002677504.1">
    <property type="nucleotide sequence ID" value="XM_002677458.2"/>
</dbReference>
<feature type="domain" description="Ubiquitin-like" evidence="1">
    <location>
        <begin position="1"/>
        <end position="70"/>
    </location>
</feature>
<keyword evidence="3" id="KW-1185">Reference proteome</keyword>
<sequence length="70" mass="8520">LFFKTLDGFGFSEQYHYLYFIKDMKPLLEKRMGVSWEKIRFIFAGKEIENERRFADYCVCKDSTVHVIKR</sequence>
<feature type="non-terminal residue" evidence="2">
    <location>
        <position position="1"/>
    </location>
</feature>
<proteinExistence type="predicted"/>
<dbReference type="OrthoDB" id="1431934at2759"/>
<dbReference type="GeneID" id="8848905"/>
<dbReference type="InterPro" id="IPR000626">
    <property type="entry name" value="Ubiquitin-like_dom"/>
</dbReference>
<name>D2VEA1_NAEGR</name>
<evidence type="ECO:0000313" key="2">
    <source>
        <dbReference type="EMBL" id="EFC44760.1"/>
    </source>
</evidence>
<accession>D2VEA1</accession>
<gene>
    <name evidence="2" type="ORF">NAEGRDRAFT_5749</name>
</gene>
<dbReference type="InterPro" id="IPR029071">
    <property type="entry name" value="Ubiquitin-like_domsf"/>
</dbReference>
<evidence type="ECO:0000313" key="3">
    <source>
        <dbReference type="Proteomes" id="UP000006671"/>
    </source>
</evidence>
<dbReference type="CDD" id="cd17039">
    <property type="entry name" value="Ubl_ubiquitin_like"/>
    <property type="match status" value="1"/>
</dbReference>
<dbReference type="PRINTS" id="PR00348">
    <property type="entry name" value="UBIQUITIN"/>
</dbReference>
<dbReference type="AlphaFoldDB" id="D2VEA1"/>
<reference evidence="2 3" key="1">
    <citation type="journal article" date="2010" name="Cell">
        <title>The genome of Naegleria gruberi illuminates early eukaryotic versatility.</title>
        <authorList>
            <person name="Fritz-Laylin L.K."/>
            <person name="Prochnik S.E."/>
            <person name="Ginger M.L."/>
            <person name="Dacks J.B."/>
            <person name="Carpenter M.L."/>
            <person name="Field M.C."/>
            <person name="Kuo A."/>
            <person name="Paredez A."/>
            <person name="Chapman J."/>
            <person name="Pham J."/>
            <person name="Shu S."/>
            <person name="Neupane R."/>
            <person name="Cipriano M."/>
            <person name="Mancuso J."/>
            <person name="Tu H."/>
            <person name="Salamov A."/>
            <person name="Lindquist E."/>
            <person name="Shapiro H."/>
            <person name="Lucas S."/>
            <person name="Grigoriev I.V."/>
            <person name="Cande W.Z."/>
            <person name="Fulton C."/>
            <person name="Rokhsar D.S."/>
            <person name="Dawson S.C."/>
        </authorList>
    </citation>
    <scope>NUCLEOTIDE SEQUENCE [LARGE SCALE GENOMIC DNA]</scope>
    <source>
        <strain evidence="2 3">NEG-M</strain>
    </source>
</reference>
<feature type="non-terminal residue" evidence="2">
    <location>
        <position position="70"/>
    </location>
</feature>
<dbReference type="Gene3D" id="3.10.20.90">
    <property type="entry name" value="Phosphatidylinositol 3-kinase Catalytic Subunit, Chain A, domain 1"/>
    <property type="match status" value="1"/>
</dbReference>
<dbReference type="SUPFAM" id="SSF54236">
    <property type="entry name" value="Ubiquitin-like"/>
    <property type="match status" value="1"/>
</dbReference>
<dbReference type="VEuPathDB" id="AmoebaDB:NAEGRDRAFT_5749"/>
<dbReference type="EMBL" id="GG738866">
    <property type="protein sequence ID" value="EFC44760.1"/>
    <property type="molecule type" value="Genomic_DNA"/>
</dbReference>
<dbReference type="KEGG" id="ngr:NAEGRDRAFT_5749"/>
<dbReference type="PROSITE" id="PS50053">
    <property type="entry name" value="UBIQUITIN_2"/>
    <property type="match status" value="1"/>
</dbReference>